<dbReference type="Proteomes" id="UP000305233">
    <property type="component" value="Unassembled WGS sequence"/>
</dbReference>
<keyword evidence="1" id="KW-0472">Membrane</keyword>
<accession>A0A4S5E363</accession>
<organism evidence="2 3">
    <name type="scientific">Arthrobacter echini</name>
    <dbReference type="NCBI Taxonomy" id="1529066"/>
    <lineage>
        <taxon>Bacteria</taxon>
        <taxon>Bacillati</taxon>
        <taxon>Actinomycetota</taxon>
        <taxon>Actinomycetes</taxon>
        <taxon>Micrococcales</taxon>
        <taxon>Micrococcaceae</taxon>
        <taxon>Arthrobacter</taxon>
    </lineage>
</organism>
<dbReference type="EMBL" id="SSWH01000009">
    <property type="protein sequence ID" value="THJ65856.1"/>
    <property type="molecule type" value="Genomic_DNA"/>
</dbReference>
<gene>
    <name evidence="2" type="ORF">E8P82_11295</name>
</gene>
<evidence type="ECO:0000313" key="3">
    <source>
        <dbReference type="Proteomes" id="UP000305233"/>
    </source>
</evidence>
<dbReference type="RefSeq" id="WP_136454965.1">
    <property type="nucleotide sequence ID" value="NZ_SSWH01000009.1"/>
</dbReference>
<protein>
    <submittedName>
        <fullName evidence="2">Uncharacterized protein</fullName>
    </submittedName>
</protein>
<reference evidence="2 3" key="1">
    <citation type="submission" date="2019-04" db="EMBL/GenBank/DDBJ databases">
        <authorList>
            <person name="Liu Q."/>
            <person name="Xin Y.-H."/>
        </authorList>
    </citation>
    <scope>NUCLEOTIDE SEQUENCE [LARGE SCALE GENOMIC DNA]</scope>
    <source>
        <strain evidence="2 3">AM23</strain>
    </source>
</reference>
<feature type="transmembrane region" description="Helical" evidence="1">
    <location>
        <begin position="48"/>
        <end position="71"/>
    </location>
</feature>
<keyword evidence="1" id="KW-1133">Transmembrane helix</keyword>
<sequence length="88" mass="9698">MIRRWVAISMLVLSVSVALLVSGGIDLWNAGIVADENNLTLGFSPSQWVIFGMGVTGFTIGLPWFLALVTTRRRAGAKPRRVRRWSSP</sequence>
<evidence type="ECO:0000313" key="2">
    <source>
        <dbReference type="EMBL" id="THJ65856.1"/>
    </source>
</evidence>
<proteinExistence type="predicted"/>
<name>A0A4S5E363_9MICC</name>
<evidence type="ECO:0000256" key="1">
    <source>
        <dbReference type="SAM" id="Phobius"/>
    </source>
</evidence>
<keyword evidence="1" id="KW-0812">Transmembrane</keyword>
<keyword evidence="3" id="KW-1185">Reference proteome</keyword>
<dbReference type="AlphaFoldDB" id="A0A4S5E363"/>
<comment type="caution">
    <text evidence="2">The sequence shown here is derived from an EMBL/GenBank/DDBJ whole genome shotgun (WGS) entry which is preliminary data.</text>
</comment>